<keyword evidence="4 10" id="KW-0963">Cytoplasm</keyword>
<dbReference type="NCBIfam" id="NF004315">
    <property type="entry name" value="PRK05710.1-4"/>
    <property type="match status" value="1"/>
</dbReference>
<evidence type="ECO:0000256" key="7">
    <source>
        <dbReference type="ARBA" id="ARBA00022840"/>
    </source>
</evidence>
<name>A0A450SCR2_9GAMM</name>
<feature type="binding site" evidence="10">
    <location>
        <position position="240"/>
    </location>
    <ligand>
        <name>ATP</name>
        <dbReference type="ChEBI" id="CHEBI:30616"/>
    </ligand>
</feature>
<dbReference type="InterPro" id="IPR000924">
    <property type="entry name" value="Glu/Gln-tRNA-synth"/>
</dbReference>
<keyword evidence="6 10" id="KW-0547">Nucleotide-binding</keyword>
<reference evidence="15" key="1">
    <citation type="submission" date="2019-02" db="EMBL/GenBank/DDBJ databases">
        <authorList>
            <person name="Gruber-Vodicka R. H."/>
            <person name="Seah K. B. B."/>
        </authorList>
    </citation>
    <scope>NUCLEOTIDE SEQUENCE</scope>
    <source>
        <strain evidence="15">BECK_BZ106</strain>
        <strain evidence="14">BECK_BZ15</strain>
    </source>
</reference>
<dbReference type="HAMAP" id="MF_00022">
    <property type="entry name" value="Glu_tRNA_synth_type1"/>
    <property type="match status" value="1"/>
</dbReference>
<dbReference type="PANTHER" id="PTHR43311:SF2">
    <property type="entry name" value="GLUTAMATE--TRNA LIGASE, MITOCHONDRIAL-RELATED"/>
    <property type="match status" value="1"/>
</dbReference>
<dbReference type="GO" id="GO:0005524">
    <property type="term" value="F:ATP binding"/>
    <property type="evidence" value="ECO:0007669"/>
    <property type="project" value="UniProtKB-UniRule"/>
</dbReference>
<dbReference type="InterPro" id="IPR049940">
    <property type="entry name" value="GluQ/Sye"/>
</dbReference>
<dbReference type="Pfam" id="PF19269">
    <property type="entry name" value="Anticodon_2"/>
    <property type="match status" value="1"/>
</dbReference>
<dbReference type="NCBIfam" id="TIGR00464">
    <property type="entry name" value="gltX_bact"/>
    <property type="match status" value="1"/>
</dbReference>
<dbReference type="InterPro" id="IPR001412">
    <property type="entry name" value="aa-tRNA-synth_I_CS"/>
</dbReference>
<evidence type="ECO:0000256" key="2">
    <source>
        <dbReference type="ARBA" id="ARBA00007894"/>
    </source>
</evidence>
<dbReference type="SUPFAM" id="SSF52374">
    <property type="entry name" value="Nucleotidylyl transferase"/>
    <property type="match status" value="1"/>
</dbReference>
<dbReference type="InterPro" id="IPR008925">
    <property type="entry name" value="aa_tRNA-synth_I_cd-bd_sf"/>
</dbReference>
<comment type="subcellular location">
    <subcellularLocation>
        <location evidence="1 10">Cytoplasm</location>
    </subcellularLocation>
</comment>
<evidence type="ECO:0000259" key="12">
    <source>
        <dbReference type="Pfam" id="PF00749"/>
    </source>
</evidence>
<dbReference type="EC" id="6.1.1.17" evidence="10"/>
<accession>A0A450SCR2</accession>
<dbReference type="GO" id="GO:0008270">
    <property type="term" value="F:zinc ion binding"/>
    <property type="evidence" value="ECO:0007669"/>
    <property type="project" value="InterPro"/>
</dbReference>
<dbReference type="CDD" id="cd00808">
    <property type="entry name" value="GluRS_core"/>
    <property type="match status" value="1"/>
</dbReference>
<feature type="domain" description="Glutamyl/glutaminyl-tRNA synthetase class Ib catalytic" evidence="12">
    <location>
        <begin position="4"/>
        <end position="305"/>
    </location>
</feature>
<evidence type="ECO:0000259" key="13">
    <source>
        <dbReference type="Pfam" id="PF19269"/>
    </source>
</evidence>
<evidence type="ECO:0000256" key="8">
    <source>
        <dbReference type="ARBA" id="ARBA00022917"/>
    </source>
</evidence>
<dbReference type="SUPFAM" id="SSF48163">
    <property type="entry name" value="An anticodon-binding domain of class I aminoacyl-tRNA synthetases"/>
    <property type="match status" value="1"/>
</dbReference>
<evidence type="ECO:0000256" key="4">
    <source>
        <dbReference type="ARBA" id="ARBA00022490"/>
    </source>
</evidence>
<feature type="region of interest" description="Disordered" evidence="11">
    <location>
        <begin position="118"/>
        <end position="138"/>
    </location>
</feature>
<feature type="short sequence motif" description="'HIGH' region" evidence="10">
    <location>
        <begin position="9"/>
        <end position="19"/>
    </location>
</feature>
<keyword evidence="7 10" id="KW-0067">ATP-binding</keyword>
<dbReference type="GO" id="GO:0000049">
    <property type="term" value="F:tRNA binding"/>
    <property type="evidence" value="ECO:0007669"/>
    <property type="project" value="InterPro"/>
</dbReference>
<dbReference type="InterPro" id="IPR020058">
    <property type="entry name" value="Glu/Gln-tRNA-synth_Ib_cat-dom"/>
</dbReference>
<dbReference type="PROSITE" id="PS00178">
    <property type="entry name" value="AA_TRNA_LIGASE_I"/>
    <property type="match status" value="1"/>
</dbReference>
<evidence type="ECO:0000256" key="9">
    <source>
        <dbReference type="ARBA" id="ARBA00023146"/>
    </source>
</evidence>
<feature type="domain" description="Aminoacyl-tRNA synthetase class I anticodon-binding" evidence="13">
    <location>
        <begin position="339"/>
        <end position="459"/>
    </location>
</feature>
<feature type="compositionally biased region" description="Basic and acidic residues" evidence="11">
    <location>
        <begin position="118"/>
        <end position="129"/>
    </location>
</feature>
<dbReference type="InterPro" id="IPR014729">
    <property type="entry name" value="Rossmann-like_a/b/a_fold"/>
</dbReference>
<evidence type="ECO:0000256" key="1">
    <source>
        <dbReference type="ARBA" id="ARBA00004496"/>
    </source>
</evidence>
<comment type="catalytic activity">
    <reaction evidence="10">
        <text>tRNA(Glu) + L-glutamate + ATP = L-glutamyl-tRNA(Glu) + AMP + diphosphate</text>
        <dbReference type="Rhea" id="RHEA:23540"/>
        <dbReference type="Rhea" id="RHEA-COMP:9663"/>
        <dbReference type="Rhea" id="RHEA-COMP:9680"/>
        <dbReference type="ChEBI" id="CHEBI:29985"/>
        <dbReference type="ChEBI" id="CHEBI:30616"/>
        <dbReference type="ChEBI" id="CHEBI:33019"/>
        <dbReference type="ChEBI" id="CHEBI:78442"/>
        <dbReference type="ChEBI" id="CHEBI:78520"/>
        <dbReference type="ChEBI" id="CHEBI:456215"/>
        <dbReference type="EC" id="6.1.1.17"/>
    </reaction>
</comment>
<keyword evidence="5 10" id="KW-0436">Ligase</keyword>
<evidence type="ECO:0000313" key="14">
    <source>
        <dbReference type="EMBL" id="VFJ42323.1"/>
    </source>
</evidence>
<evidence type="ECO:0000256" key="5">
    <source>
        <dbReference type="ARBA" id="ARBA00022598"/>
    </source>
</evidence>
<dbReference type="PRINTS" id="PR00987">
    <property type="entry name" value="TRNASYNTHGLU"/>
</dbReference>
<dbReference type="Gene3D" id="1.10.10.350">
    <property type="match status" value="1"/>
</dbReference>
<protein>
    <recommendedName>
        <fullName evidence="10">Glutamate--tRNA ligase</fullName>
        <ecNumber evidence="10">6.1.1.17</ecNumber>
    </recommendedName>
    <alternativeName>
        <fullName evidence="10">Glutamyl-tRNA synthetase</fullName>
        <shortName evidence="10">GluRS</shortName>
    </alternativeName>
</protein>
<dbReference type="EMBL" id="CAADFD010000006">
    <property type="protein sequence ID" value="VFJ50209.1"/>
    <property type="molecule type" value="Genomic_DNA"/>
</dbReference>
<evidence type="ECO:0000256" key="6">
    <source>
        <dbReference type="ARBA" id="ARBA00022741"/>
    </source>
</evidence>
<feature type="short sequence motif" description="'KMSKS' region" evidence="10">
    <location>
        <begin position="237"/>
        <end position="241"/>
    </location>
</feature>
<gene>
    <name evidence="10" type="primary">gltX</name>
    <name evidence="14" type="ORF">BECKFW1821A_GA0114235_100184</name>
    <name evidence="15" type="ORF">BECKFW1821B_GA0114236_100651</name>
</gene>
<comment type="subunit">
    <text evidence="3 10">Monomer.</text>
</comment>
<dbReference type="GO" id="GO:0005829">
    <property type="term" value="C:cytosol"/>
    <property type="evidence" value="ECO:0007669"/>
    <property type="project" value="TreeGrafter"/>
</dbReference>
<dbReference type="InterPro" id="IPR033910">
    <property type="entry name" value="GluRS_core"/>
</dbReference>
<dbReference type="GO" id="GO:0004818">
    <property type="term" value="F:glutamate-tRNA ligase activity"/>
    <property type="evidence" value="ECO:0007669"/>
    <property type="project" value="UniProtKB-UniRule"/>
</dbReference>
<dbReference type="InterPro" id="IPR020751">
    <property type="entry name" value="aa-tRNA-synth_I_codon-bd_sub2"/>
</dbReference>
<dbReference type="GO" id="GO:0006424">
    <property type="term" value="P:glutamyl-tRNA aminoacylation"/>
    <property type="evidence" value="ECO:0007669"/>
    <property type="project" value="UniProtKB-UniRule"/>
</dbReference>
<comment type="caution">
    <text evidence="10">Lacks conserved residue(s) required for the propagation of feature annotation.</text>
</comment>
<evidence type="ECO:0000256" key="3">
    <source>
        <dbReference type="ARBA" id="ARBA00011245"/>
    </source>
</evidence>
<dbReference type="Pfam" id="PF00749">
    <property type="entry name" value="tRNA-synt_1c"/>
    <property type="match status" value="1"/>
</dbReference>
<keyword evidence="8 10" id="KW-0648">Protein biosynthesis</keyword>
<evidence type="ECO:0000313" key="15">
    <source>
        <dbReference type="EMBL" id="VFJ50209.1"/>
    </source>
</evidence>
<dbReference type="PANTHER" id="PTHR43311">
    <property type="entry name" value="GLUTAMATE--TRNA LIGASE"/>
    <property type="match status" value="1"/>
</dbReference>
<proteinExistence type="inferred from homology"/>
<organism evidence="15">
    <name type="scientific">Candidatus Kentrum sp. FW</name>
    <dbReference type="NCBI Taxonomy" id="2126338"/>
    <lineage>
        <taxon>Bacteria</taxon>
        <taxon>Pseudomonadati</taxon>
        <taxon>Pseudomonadota</taxon>
        <taxon>Gammaproteobacteria</taxon>
        <taxon>Candidatus Kentrum</taxon>
    </lineage>
</organism>
<sequence length="482" mass="54483">MTTRTRFAPSPTGYLHVGGARTALFAWLHARRHGGEFILRIEDTDKQRSTSESTDAILEGMTWLGLDYDQGPIFQSDRFDRYHEVIRRLMDEGKAYRCYCSRERIDAVRAEQMARKAKPRYDGHCRGRTDSPPADTPSVIRFRNPLSGEIVVDDLIRGTVIFQNEELDDLIIARTDGSPTYHLTVVVDDMDMGITHVIRGDDHLNNTPRQINILSALGATPPTYAHVPMIMGPDGQRLSKRHGAVSVMQYRTDGYLPEALLNYLVRLGWSHGDQEIFSLDEMVELFDVADVNRAASMFDPEKLQWLNQHYMKHIEPAHIARHSSWQLGQLGIDPSDGPDPVEVVMVQRERAKTLRELAENSRYFYQDFDEYDAGAKKHLTEKISGALEKLHRRFVALEDWSAPKIHQALVDVTEEEGIKLGKLAQPVRVAVTGRTFSPPIDITLELVGKTKTLRRIDGALKYISERAMDHGSPNGSAAKDNA</sequence>
<comment type="similarity">
    <text evidence="2 10">Belongs to the class-I aminoacyl-tRNA synthetase family. Glutamate--tRNA ligase type 1 subfamily.</text>
</comment>
<dbReference type="AlphaFoldDB" id="A0A450SCR2"/>
<dbReference type="NCBIfam" id="NF004314">
    <property type="entry name" value="PRK05710.1-3"/>
    <property type="match status" value="1"/>
</dbReference>
<keyword evidence="9 10" id="KW-0030">Aminoacyl-tRNA synthetase</keyword>
<dbReference type="FunFam" id="3.40.50.620:FF:000007">
    <property type="entry name" value="Glutamate--tRNA ligase"/>
    <property type="match status" value="1"/>
</dbReference>
<dbReference type="InterPro" id="IPR045462">
    <property type="entry name" value="aa-tRNA-synth_I_cd-bd"/>
</dbReference>
<dbReference type="EMBL" id="CAADEW010000001">
    <property type="protein sequence ID" value="VFJ42323.1"/>
    <property type="molecule type" value="Genomic_DNA"/>
</dbReference>
<evidence type="ECO:0000256" key="11">
    <source>
        <dbReference type="SAM" id="MobiDB-lite"/>
    </source>
</evidence>
<dbReference type="InterPro" id="IPR004527">
    <property type="entry name" value="Glu-tRNA-ligase_bac/mito"/>
</dbReference>
<comment type="function">
    <text evidence="10">Catalyzes the attachment of glutamate to tRNA(Glu) in a two-step reaction: glutamate is first activated by ATP to form Glu-AMP and then transferred to the acceptor end of tRNA(Glu).</text>
</comment>
<evidence type="ECO:0000256" key="10">
    <source>
        <dbReference type="HAMAP-Rule" id="MF_00022"/>
    </source>
</evidence>
<dbReference type="Gene3D" id="3.40.50.620">
    <property type="entry name" value="HUPs"/>
    <property type="match status" value="1"/>
</dbReference>